<feature type="transmembrane region" description="Helical" evidence="2">
    <location>
        <begin position="909"/>
        <end position="930"/>
    </location>
</feature>
<protein>
    <submittedName>
        <fullName evidence="3">Efflux RND transporter permease subunit</fullName>
    </submittedName>
</protein>
<feature type="transmembrane region" description="Helical" evidence="2">
    <location>
        <begin position="957"/>
        <end position="974"/>
    </location>
</feature>
<keyword evidence="4" id="KW-1185">Reference proteome</keyword>
<keyword evidence="2" id="KW-0812">Transmembrane</keyword>
<dbReference type="Gene3D" id="3.30.70.1320">
    <property type="entry name" value="Multidrug efflux transporter AcrB pore domain like"/>
    <property type="match status" value="1"/>
</dbReference>
<name>A0ABX1I388_9GAMM</name>
<dbReference type="PANTHER" id="PTHR32063:SF18">
    <property type="entry name" value="CATION EFFLUX SYSTEM PROTEIN"/>
    <property type="match status" value="1"/>
</dbReference>
<feature type="transmembrane region" description="Helical" evidence="2">
    <location>
        <begin position="430"/>
        <end position="450"/>
    </location>
</feature>
<organism evidence="3 4">
    <name type="scientific">Marichromatium bheemlicum</name>
    <dbReference type="NCBI Taxonomy" id="365339"/>
    <lineage>
        <taxon>Bacteria</taxon>
        <taxon>Pseudomonadati</taxon>
        <taxon>Pseudomonadota</taxon>
        <taxon>Gammaproteobacteria</taxon>
        <taxon>Chromatiales</taxon>
        <taxon>Chromatiaceae</taxon>
        <taxon>Marichromatium</taxon>
    </lineage>
</organism>
<evidence type="ECO:0000313" key="3">
    <source>
        <dbReference type="EMBL" id="NKN31895.1"/>
    </source>
</evidence>
<feature type="transmembrane region" description="Helical" evidence="2">
    <location>
        <begin position="462"/>
        <end position="485"/>
    </location>
</feature>
<dbReference type="InterPro" id="IPR001036">
    <property type="entry name" value="Acrflvin-R"/>
</dbReference>
<dbReference type="EMBL" id="JAAXKX010000001">
    <property type="protein sequence ID" value="NKN31895.1"/>
    <property type="molecule type" value="Genomic_DNA"/>
</dbReference>
<sequence>MTLSELAFRHRPLVALVLLALMAFGARSYFTLPTREDPRITIREAVITTEFPGLSAERIERLITRPLEEAVRRVPAIEEIRSISMPGVSIIHAETYPHLFALDQVWDELRDKVSRARGRLPEGTRTPWVNTDFGDVAVVTVALLAEDFSWPERFDIAEHVRDRLYAVPGTKRVDLFGEQPERIFVEIANARLAELGLDPRQLAAALREQNVIATGGVVDSGASAILLEPSGSFDGLGAVGETLVRLPDGRGSIALQDLAELRRATIDPPQRPVYFNGQPVIVLAVSMHDGVSALHHGRAVRAALERIEAGLPVGYRLEVMTYQAEQVAKAVYGVTVSVLQTLAIVLLVVIFFLGLRTGLIVGAIVPAAMLITLAVMGMLEMSLQRMSLATLVIALGLLVDNGIVIAEDFKRRLEEGCGRDQALREGGRELALPLLVSTLITILVFLPLMLAEHTAGEYTRSISQVILIALLSSWVLAMTVTPTLCHRFIAVGEARSLPDRVFAWLAAIYGRLLRRVLRHRIWLLAIMLGLLAVAVVGIAQAPKRFFPNSDRAQVLVYIDLPAGVTTCTTDAAMRRILAVLEQSPGIPNVVSHATYVGHGGPRFVLSLTPIDPAPNVAFMVVNVAGMAHLDQVVHDLRALFRTQAPELAARVSEMFLGPSDSTRLEVRVRGPDPAVLRAAGQRLERALADLPGAIDIHSDWYNRIPKVVVAIDQARARRAGVSSAEIAEALARVLDGQPVTALRETDESVPILVRAPRAERIDLGQLGALEIFARERATSVPLAQLADLELTSAQGRIVRVDMMRTLTVSARNTRLTAEDMVPLIAPALTAIASELPPGHWVDFDGVVVDSGESRAALAANVPLALAVILVLLVGQFNGYRRPLIILATIPLVLIGASAGLWAMGASFGFMVILGLFSLSGIITINAIVLIERIDIERAAAADPHEAIVVAATRRLRPILMTTITTILGLMPLILTQDPLFHGMASVIAFGLLVGTLLTLGVVPVLYSLLVVGRLGAGAGLSRARSERGGVGAGTARIRSAPHGRSMSCDPGRGKA</sequence>
<feature type="transmembrane region" description="Helical" evidence="2">
    <location>
        <begin position="385"/>
        <end position="409"/>
    </location>
</feature>
<feature type="transmembrane region" description="Helical" evidence="2">
    <location>
        <begin position="521"/>
        <end position="541"/>
    </location>
</feature>
<feature type="transmembrane region" description="Helical" evidence="2">
    <location>
        <begin position="330"/>
        <end position="352"/>
    </location>
</feature>
<dbReference type="Proteomes" id="UP000740754">
    <property type="component" value="Unassembled WGS sequence"/>
</dbReference>
<dbReference type="Gene3D" id="3.30.2090.10">
    <property type="entry name" value="Multidrug efflux transporter AcrB TolC docking domain, DN and DC subdomains"/>
    <property type="match status" value="2"/>
</dbReference>
<gene>
    <name evidence="3" type="ORF">HF203_01465</name>
</gene>
<dbReference type="RefSeq" id="WP_168665839.1">
    <property type="nucleotide sequence ID" value="NZ_JAAXKX010000001.1"/>
</dbReference>
<accession>A0ABX1I388</accession>
<dbReference type="Gene3D" id="1.20.1640.10">
    <property type="entry name" value="Multidrug efflux transporter AcrB transmembrane domain"/>
    <property type="match status" value="2"/>
</dbReference>
<dbReference type="PRINTS" id="PR00702">
    <property type="entry name" value="ACRIFLAVINRP"/>
</dbReference>
<feature type="region of interest" description="Disordered" evidence="1">
    <location>
        <begin position="1023"/>
        <end position="1055"/>
    </location>
</feature>
<evidence type="ECO:0000256" key="1">
    <source>
        <dbReference type="SAM" id="MobiDB-lite"/>
    </source>
</evidence>
<dbReference type="Gene3D" id="3.30.70.1440">
    <property type="entry name" value="Multidrug efflux transporter AcrB pore domain"/>
    <property type="match status" value="1"/>
</dbReference>
<comment type="caution">
    <text evidence="3">The sequence shown here is derived from an EMBL/GenBank/DDBJ whole genome shotgun (WGS) entry which is preliminary data.</text>
</comment>
<keyword evidence="2" id="KW-1133">Transmembrane helix</keyword>
<dbReference type="Pfam" id="PF00873">
    <property type="entry name" value="ACR_tran"/>
    <property type="match status" value="1"/>
</dbReference>
<keyword evidence="2" id="KW-0472">Membrane</keyword>
<proteinExistence type="predicted"/>
<dbReference type="SUPFAM" id="SSF82693">
    <property type="entry name" value="Multidrug efflux transporter AcrB pore domain, PN1, PN2, PC1 and PC2 subdomains"/>
    <property type="match status" value="2"/>
</dbReference>
<dbReference type="PANTHER" id="PTHR32063">
    <property type="match status" value="1"/>
</dbReference>
<reference evidence="3 4" key="1">
    <citation type="submission" date="2020-04" db="EMBL/GenBank/DDBJ databases">
        <title>Draft Whole-Genome sequence of Marichromatium bheemlicum DSM 18632, type strain.</title>
        <authorList>
            <person name="Kyndt J.A."/>
            <person name="Meyer T.E."/>
        </authorList>
    </citation>
    <scope>NUCLEOTIDE SEQUENCE [LARGE SCALE GENOMIC DNA]</scope>
    <source>
        <strain evidence="3 4">DSM 18632</strain>
    </source>
</reference>
<dbReference type="SUPFAM" id="SSF82714">
    <property type="entry name" value="Multidrug efflux transporter AcrB TolC docking domain, DN and DC subdomains"/>
    <property type="match status" value="2"/>
</dbReference>
<evidence type="ECO:0000313" key="4">
    <source>
        <dbReference type="Proteomes" id="UP000740754"/>
    </source>
</evidence>
<feature type="transmembrane region" description="Helical" evidence="2">
    <location>
        <begin position="359"/>
        <end position="379"/>
    </location>
</feature>
<evidence type="ECO:0000256" key="2">
    <source>
        <dbReference type="SAM" id="Phobius"/>
    </source>
</evidence>
<dbReference type="InterPro" id="IPR027463">
    <property type="entry name" value="AcrB_DN_DC_subdom"/>
</dbReference>
<dbReference type="SUPFAM" id="SSF82866">
    <property type="entry name" value="Multidrug efflux transporter AcrB transmembrane domain"/>
    <property type="match status" value="2"/>
</dbReference>
<feature type="transmembrane region" description="Helical" evidence="2">
    <location>
        <begin position="857"/>
        <end position="876"/>
    </location>
</feature>
<feature type="transmembrane region" description="Helical" evidence="2">
    <location>
        <begin position="986"/>
        <end position="1012"/>
    </location>
</feature>
<dbReference type="Gene3D" id="3.30.70.1430">
    <property type="entry name" value="Multidrug efflux transporter AcrB pore domain"/>
    <property type="match status" value="2"/>
</dbReference>
<feature type="transmembrane region" description="Helical" evidence="2">
    <location>
        <begin position="883"/>
        <end position="903"/>
    </location>
</feature>